<proteinExistence type="predicted"/>
<name>A0AAD5QI66_PARTN</name>
<reference evidence="1" key="1">
    <citation type="submission" date="2021-06" db="EMBL/GenBank/DDBJ databases">
        <title>Parelaphostrongylus tenuis whole genome reference sequence.</title>
        <authorList>
            <person name="Garwood T.J."/>
            <person name="Larsen P.A."/>
            <person name="Fountain-Jones N.M."/>
            <person name="Garbe J.R."/>
            <person name="Macchietto M.G."/>
            <person name="Kania S.A."/>
            <person name="Gerhold R.W."/>
            <person name="Richards J.E."/>
            <person name="Wolf T.M."/>
        </authorList>
    </citation>
    <scope>NUCLEOTIDE SEQUENCE</scope>
    <source>
        <strain evidence="1">MNPRO001-30</strain>
        <tissue evidence="1">Meninges</tissue>
    </source>
</reference>
<evidence type="ECO:0000313" key="1">
    <source>
        <dbReference type="EMBL" id="KAJ1351732.1"/>
    </source>
</evidence>
<protein>
    <submittedName>
        <fullName evidence="1">Uncharacterized protein</fullName>
    </submittedName>
</protein>
<organism evidence="1 2">
    <name type="scientific">Parelaphostrongylus tenuis</name>
    <name type="common">Meningeal worm</name>
    <dbReference type="NCBI Taxonomy" id="148309"/>
    <lineage>
        <taxon>Eukaryota</taxon>
        <taxon>Metazoa</taxon>
        <taxon>Ecdysozoa</taxon>
        <taxon>Nematoda</taxon>
        <taxon>Chromadorea</taxon>
        <taxon>Rhabditida</taxon>
        <taxon>Rhabditina</taxon>
        <taxon>Rhabditomorpha</taxon>
        <taxon>Strongyloidea</taxon>
        <taxon>Metastrongylidae</taxon>
        <taxon>Parelaphostrongylus</taxon>
    </lineage>
</organism>
<evidence type="ECO:0000313" key="2">
    <source>
        <dbReference type="Proteomes" id="UP001196413"/>
    </source>
</evidence>
<dbReference type="EMBL" id="JAHQIW010001216">
    <property type="protein sequence ID" value="KAJ1351732.1"/>
    <property type="molecule type" value="Genomic_DNA"/>
</dbReference>
<dbReference type="AlphaFoldDB" id="A0AAD5QI66"/>
<dbReference type="Proteomes" id="UP001196413">
    <property type="component" value="Unassembled WGS sequence"/>
</dbReference>
<gene>
    <name evidence="1" type="ORF">KIN20_007857</name>
</gene>
<accession>A0AAD5QI66</accession>
<keyword evidence="2" id="KW-1185">Reference proteome</keyword>
<sequence length="61" mass="6794">MLSPVRLNVFHDDVNSEDGSPLTEIPRSGSVVVEAESRNRARSTFVESVVRLCPHVILEMD</sequence>
<comment type="caution">
    <text evidence="1">The sequence shown here is derived from an EMBL/GenBank/DDBJ whole genome shotgun (WGS) entry which is preliminary data.</text>
</comment>